<dbReference type="RefSeq" id="WP_246582005.1">
    <property type="nucleotide sequence ID" value="NZ_BJVQ01000005.1"/>
</dbReference>
<evidence type="ECO:0000259" key="4">
    <source>
        <dbReference type="PROSITE" id="PS50977"/>
    </source>
</evidence>
<dbReference type="PRINTS" id="PR00455">
    <property type="entry name" value="HTHTETR"/>
</dbReference>
<dbReference type="InterPro" id="IPR009057">
    <property type="entry name" value="Homeodomain-like_sf"/>
</dbReference>
<organism evidence="5 7">
    <name type="scientific">Cellulomonas hominis</name>
    <dbReference type="NCBI Taxonomy" id="156981"/>
    <lineage>
        <taxon>Bacteria</taxon>
        <taxon>Bacillati</taxon>
        <taxon>Actinomycetota</taxon>
        <taxon>Actinomycetes</taxon>
        <taxon>Micrococcales</taxon>
        <taxon>Cellulomonadaceae</taxon>
        <taxon>Cellulomonas</taxon>
    </lineage>
</organism>
<name>A0A511F8J5_9CELL</name>
<dbReference type="EMBL" id="JACHDN010000001">
    <property type="protein sequence ID" value="MBB5474341.1"/>
    <property type="molecule type" value="Genomic_DNA"/>
</dbReference>
<keyword evidence="1 2" id="KW-0238">DNA-binding</keyword>
<accession>A0A511F8J5</accession>
<comment type="caution">
    <text evidence="5">The sequence shown here is derived from an EMBL/GenBank/DDBJ whole genome shotgun (WGS) entry which is preliminary data.</text>
</comment>
<feature type="domain" description="HTH tetR-type" evidence="4">
    <location>
        <begin position="20"/>
        <end position="80"/>
    </location>
</feature>
<evidence type="ECO:0000313" key="8">
    <source>
        <dbReference type="Proteomes" id="UP000564629"/>
    </source>
</evidence>
<dbReference type="Proteomes" id="UP000321723">
    <property type="component" value="Unassembled WGS sequence"/>
</dbReference>
<dbReference type="PANTHER" id="PTHR30055">
    <property type="entry name" value="HTH-TYPE TRANSCRIPTIONAL REGULATOR RUTR"/>
    <property type="match status" value="1"/>
</dbReference>
<evidence type="ECO:0000256" key="3">
    <source>
        <dbReference type="SAM" id="MobiDB-lite"/>
    </source>
</evidence>
<keyword evidence="7" id="KW-1185">Reference proteome</keyword>
<dbReference type="InterPro" id="IPR001647">
    <property type="entry name" value="HTH_TetR"/>
</dbReference>
<evidence type="ECO:0000313" key="6">
    <source>
        <dbReference type="EMBL" id="MBB5474341.1"/>
    </source>
</evidence>
<dbReference type="SUPFAM" id="SSF46689">
    <property type="entry name" value="Homeodomain-like"/>
    <property type="match status" value="1"/>
</dbReference>
<dbReference type="InterPro" id="IPR050109">
    <property type="entry name" value="HTH-type_TetR-like_transc_reg"/>
</dbReference>
<feature type="DNA-binding region" description="H-T-H motif" evidence="2">
    <location>
        <begin position="43"/>
        <end position="62"/>
    </location>
</feature>
<reference evidence="6 8" key="2">
    <citation type="submission" date="2020-08" db="EMBL/GenBank/DDBJ databases">
        <title>Sequencing the genomes of 1000 actinobacteria strains.</title>
        <authorList>
            <person name="Klenk H.-P."/>
        </authorList>
    </citation>
    <scope>NUCLEOTIDE SEQUENCE [LARGE SCALE GENOMIC DNA]</scope>
    <source>
        <strain evidence="6 8">DSM 9581</strain>
    </source>
</reference>
<dbReference type="Gene3D" id="1.10.357.10">
    <property type="entry name" value="Tetracycline Repressor, domain 2"/>
    <property type="match status" value="1"/>
</dbReference>
<proteinExistence type="predicted"/>
<evidence type="ECO:0000313" key="5">
    <source>
        <dbReference type="EMBL" id="GEL45572.1"/>
    </source>
</evidence>
<dbReference type="EMBL" id="BJVQ01000005">
    <property type="protein sequence ID" value="GEL45572.1"/>
    <property type="molecule type" value="Genomic_DNA"/>
</dbReference>
<dbReference type="GO" id="GO:0000976">
    <property type="term" value="F:transcription cis-regulatory region binding"/>
    <property type="evidence" value="ECO:0007669"/>
    <property type="project" value="TreeGrafter"/>
</dbReference>
<dbReference type="Proteomes" id="UP000564629">
    <property type="component" value="Unassembled WGS sequence"/>
</dbReference>
<dbReference type="Pfam" id="PF00440">
    <property type="entry name" value="TetR_N"/>
    <property type="match status" value="1"/>
</dbReference>
<dbReference type="PROSITE" id="PS50977">
    <property type="entry name" value="HTH_TETR_2"/>
    <property type="match status" value="1"/>
</dbReference>
<evidence type="ECO:0000313" key="7">
    <source>
        <dbReference type="Proteomes" id="UP000321723"/>
    </source>
</evidence>
<sequence length="207" mass="21950">MDLDDDAWPAAPRAPRMSGEQRREQILAAALTVFAEGGYAGTTTDQVARAAGVSQPYVVRLFGSKQRLFLDLYRYATGRVLAAMAAVEPGPDAVERTGRAYVALMADRDLLRVVMHGFTSGDPEVGALARHTLGEVFRLFRARVDGDDPDGDETSRRFVADGMLINVLLSSDGFAHAGEDAGFDALLRCFAPEVVAAASGTAAGATA</sequence>
<reference evidence="5 7" key="1">
    <citation type="submission" date="2019-07" db="EMBL/GenBank/DDBJ databases">
        <title>Whole genome shotgun sequence of Cellulomonas hominis NBRC 16055.</title>
        <authorList>
            <person name="Hosoyama A."/>
            <person name="Uohara A."/>
            <person name="Ohji S."/>
            <person name="Ichikawa N."/>
        </authorList>
    </citation>
    <scope>NUCLEOTIDE SEQUENCE [LARGE SCALE GENOMIC DNA]</scope>
    <source>
        <strain evidence="5 7">NBRC 16055</strain>
    </source>
</reference>
<evidence type="ECO:0000256" key="1">
    <source>
        <dbReference type="ARBA" id="ARBA00023125"/>
    </source>
</evidence>
<dbReference type="AlphaFoldDB" id="A0A511F8J5"/>
<dbReference type="PANTHER" id="PTHR30055:SF146">
    <property type="entry name" value="HTH-TYPE TRANSCRIPTIONAL DUAL REGULATOR CECR"/>
    <property type="match status" value="1"/>
</dbReference>
<gene>
    <name evidence="5" type="ORF">CHO01_06880</name>
    <name evidence="6" type="ORF">HNR08_003077</name>
</gene>
<protein>
    <submittedName>
        <fullName evidence="6">AcrR family transcriptional regulator</fullName>
    </submittedName>
</protein>
<dbReference type="GO" id="GO:0003700">
    <property type="term" value="F:DNA-binding transcription factor activity"/>
    <property type="evidence" value="ECO:0007669"/>
    <property type="project" value="TreeGrafter"/>
</dbReference>
<feature type="region of interest" description="Disordered" evidence="3">
    <location>
        <begin position="1"/>
        <end position="21"/>
    </location>
</feature>
<evidence type="ECO:0000256" key="2">
    <source>
        <dbReference type="PROSITE-ProRule" id="PRU00335"/>
    </source>
</evidence>